<name>A0ABV9MCT7_9BACL</name>
<accession>A0ABV9MCT7</accession>
<dbReference type="Proteomes" id="UP001595932">
    <property type="component" value="Unassembled WGS sequence"/>
</dbReference>
<organism evidence="2 3">
    <name type="scientific">Planococcus dechangensis</name>
    <dbReference type="NCBI Taxonomy" id="1176255"/>
    <lineage>
        <taxon>Bacteria</taxon>
        <taxon>Bacillati</taxon>
        <taxon>Bacillota</taxon>
        <taxon>Bacilli</taxon>
        <taxon>Bacillales</taxon>
        <taxon>Caryophanaceae</taxon>
        <taxon>Planococcus</taxon>
    </lineage>
</organism>
<reference evidence="3" key="1">
    <citation type="journal article" date="2019" name="Int. J. Syst. Evol. Microbiol.">
        <title>The Global Catalogue of Microorganisms (GCM) 10K type strain sequencing project: providing services to taxonomists for standard genome sequencing and annotation.</title>
        <authorList>
            <consortium name="The Broad Institute Genomics Platform"/>
            <consortium name="The Broad Institute Genome Sequencing Center for Infectious Disease"/>
            <person name="Wu L."/>
            <person name="Ma J."/>
        </authorList>
    </citation>
    <scope>NUCLEOTIDE SEQUENCE [LARGE SCALE GENOMIC DNA]</scope>
    <source>
        <strain evidence="3">CGMCC 1.12151</strain>
    </source>
</reference>
<dbReference type="RefSeq" id="WP_377279108.1">
    <property type="nucleotide sequence ID" value="NZ_JBHSGL010000005.1"/>
</dbReference>
<keyword evidence="1" id="KW-0472">Membrane</keyword>
<comment type="caution">
    <text evidence="2">The sequence shown here is derived from an EMBL/GenBank/DDBJ whole genome shotgun (WGS) entry which is preliminary data.</text>
</comment>
<keyword evidence="1" id="KW-1133">Transmembrane helix</keyword>
<gene>
    <name evidence="2" type="ORF">ACFO5U_11000</name>
</gene>
<evidence type="ECO:0000313" key="3">
    <source>
        <dbReference type="Proteomes" id="UP001595932"/>
    </source>
</evidence>
<dbReference type="EMBL" id="JBHSGL010000005">
    <property type="protein sequence ID" value="MFC4713395.1"/>
    <property type="molecule type" value="Genomic_DNA"/>
</dbReference>
<evidence type="ECO:0000256" key="1">
    <source>
        <dbReference type="SAM" id="Phobius"/>
    </source>
</evidence>
<evidence type="ECO:0000313" key="2">
    <source>
        <dbReference type="EMBL" id="MFC4713395.1"/>
    </source>
</evidence>
<protein>
    <submittedName>
        <fullName evidence="2">Uncharacterized protein</fullName>
    </submittedName>
</protein>
<feature type="transmembrane region" description="Helical" evidence="1">
    <location>
        <begin position="6"/>
        <end position="25"/>
    </location>
</feature>
<sequence length="81" mass="9240">MDFLLMGILLWSLVIAALVLALYGMWKRSWQALFWAAVASLLPMGLIFMGDDGWVFKLAVLPPLLLFVGAFFLRQREPARR</sequence>
<proteinExistence type="predicted"/>
<feature type="transmembrane region" description="Helical" evidence="1">
    <location>
        <begin position="54"/>
        <end position="73"/>
    </location>
</feature>
<keyword evidence="3" id="KW-1185">Reference proteome</keyword>
<keyword evidence="1" id="KW-0812">Transmembrane</keyword>
<feature type="transmembrane region" description="Helical" evidence="1">
    <location>
        <begin position="32"/>
        <end position="48"/>
    </location>
</feature>